<evidence type="ECO:0000313" key="2">
    <source>
        <dbReference type="Proteomes" id="UP000184260"/>
    </source>
</evidence>
<gene>
    <name evidence="1" type="ORF">SAMN05443669_101468</name>
</gene>
<evidence type="ECO:0000313" key="1">
    <source>
        <dbReference type="EMBL" id="SHL81942.1"/>
    </source>
</evidence>
<proteinExistence type="predicted"/>
<organism evidence="1 2">
    <name type="scientific">Flavobacterium xanthum</name>
    <dbReference type="NCBI Taxonomy" id="69322"/>
    <lineage>
        <taxon>Bacteria</taxon>
        <taxon>Pseudomonadati</taxon>
        <taxon>Bacteroidota</taxon>
        <taxon>Flavobacteriia</taxon>
        <taxon>Flavobacteriales</taxon>
        <taxon>Flavobacteriaceae</taxon>
        <taxon>Flavobacterium</taxon>
    </lineage>
</organism>
<dbReference type="EMBL" id="FRBU01000014">
    <property type="protein sequence ID" value="SHL81942.1"/>
    <property type="molecule type" value="Genomic_DNA"/>
</dbReference>
<reference evidence="2" key="1">
    <citation type="submission" date="2016-11" db="EMBL/GenBank/DDBJ databases">
        <authorList>
            <person name="Varghese N."/>
            <person name="Submissions S."/>
        </authorList>
    </citation>
    <scope>NUCLEOTIDE SEQUENCE [LARGE SCALE GENOMIC DNA]</scope>
    <source>
        <strain evidence="2">DSM 3661</strain>
    </source>
</reference>
<protein>
    <submittedName>
        <fullName evidence="1">Uncharacterized protein</fullName>
    </submittedName>
</protein>
<name>A0A1M7DR35_9FLAO</name>
<dbReference type="AlphaFoldDB" id="A0A1M7DR35"/>
<sequence>MNLLEFNFSNIEQVLIFYKSKTLKDLQIIKPKWAYGPNIKEVFT</sequence>
<dbReference type="STRING" id="69322.SAMN05443669_101468"/>
<keyword evidence="2" id="KW-1185">Reference proteome</keyword>
<accession>A0A1M7DR35</accession>
<dbReference type="Proteomes" id="UP000184260">
    <property type="component" value="Unassembled WGS sequence"/>
</dbReference>